<organism evidence="2 3">
    <name type="scientific">Amborella trichopoda</name>
    <dbReference type="NCBI Taxonomy" id="13333"/>
    <lineage>
        <taxon>Eukaryota</taxon>
        <taxon>Viridiplantae</taxon>
        <taxon>Streptophyta</taxon>
        <taxon>Embryophyta</taxon>
        <taxon>Tracheophyta</taxon>
        <taxon>Spermatophyta</taxon>
        <taxon>Magnoliopsida</taxon>
        <taxon>Amborellales</taxon>
        <taxon>Amborellaceae</taxon>
        <taxon>Amborella</taxon>
    </lineage>
</organism>
<dbReference type="Pfam" id="PF02458">
    <property type="entry name" value="Transferase"/>
    <property type="match status" value="1"/>
</dbReference>
<accession>W1NN77</accession>
<evidence type="ECO:0000313" key="3">
    <source>
        <dbReference type="Proteomes" id="UP000017836"/>
    </source>
</evidence>
<comment type="similarity">
    <text evidence="1">Belongs to the plant acyltransferase family.</text>
</comment>
<protein>
    <submittedName>
        <fullName evidence="2">Uncharacterized protein</fullName>
    </submittedName>
</protein>
<keyword evidence="3" id="KW-1185">Reference proteome</keyword>
<dbReference type="EMBL" id="KI396610">
    <property type="protein sequence ID" value="ERM97081.1"/>
    <property type="molecule type" value="Genomic_DNA"/>
</dbReference>
<dbReference type="HOGENOM" id="CLU_049517_1_0_1"/>
<dbReference type="PANTHER" id="PTHR31642">
    <property type="entry name" value="TRICHOTHECENE 3-O-ACETYLTRANSFERASE"/>
    <property type="match status" value="1"/>
</dbReference>
<dbReference type="Gene3D" id="3.30.559.10">
    <property type="entry name" value="Chloramphenicol acetyltransferase-like domain"/>
    <property type="match status" value="2"/>
</dbReference>
<dbReference type="eggNOG" id="ENOG502R1N3">
    <property type="taxonomic scope" value="Eukaryota"/>
</dbReference>
<dbReference type="InterPro" id="IPR023213">
    <property type="entry name" value="CAT-like_dom_sf"/>
</dbReference>
<dbReference type="InterPro" id="IPR050317">
    <property type="entry name" value="Plant_Fungal_Acyltransferase"/>
</dbReference>
<dbReference type="GO" id="GO:0016747">
    <property type="term" value="F:acyltransferase activity, transferring groups other than amino-acyl groups"/>
    <property type="evidence" value="ECO:0000318"/>
    <property type="project" value="GO_Central"/>
</dbReference>
<dbReference type="AlphaFoldDB" id="W1NN77"/>
<name>W1NN77_AMBTC</name>
<reference evidence="3" key="1">
    <citation type="journal article" date="2013" name="Science">
        <title>The Amborella genome and the evolution of flowering plants.</title>
        <authorList>
            <consortium name="Amborella Genome Project"/>
        </authorList>
    </citation>
    <scope>NUCLEOTIDE SEQUENCE [LARGE SCALE GENOMIC DNA]</scope>
</reference>
<dbReference type="OMA" id="MSICLDM"/>
<dbReference type="Gramene" id="ERM97081">
    <property type="protein sequence ID" value="ERM97081"/>
    <property type="gene ID" value="AMTR_s00122p00127100"/>
</dbReference>
<gene>
    <name evidence="2" type="ORF">AMTR_s00122p00127100</name>
</gene>
<dbReference type="Proteomes" id="UP000017836">
    <property type="component" value="Unassembled WGS sequence"/>
</dbReference>
<dbReference type="KEGG" id="atr:18425031"/>
<sequence>MADLASLISICSKRTIVSAYVTPPGKIFLLSPLDRIMELHNIRAVYYYRFGGEDEALVLVNKLKESLSMLLSSFPVMTGRLVRGETGSWWVKLIDTGVRLVEGRVNMTIDEWLTVVNRDAELKLAHWEDMRVDMYFWSTFYVQLTVFEGGGLALGFSCSHLLSDAICAAQFVKKWAETHLKQISIYPPTHLSLTPITGAVSSSFLNDSPCVKHYESAAKAHTEQGRSQGLRDPIAAHSTVTFHFSNEMVQKCIRDAQWGSLNGLQPTPFEALTALFWVACSRVKGQETLVDLSLCLNMRSTLGLGDEFFGNAMVFTIMDPHNMNIKKEMKEGELGYLTRILQEAVNKIGEEEAMHLLRWVESKREGEGGKKQYEPFPVYGPGLVCANLEELPLYEVVFGNGLEPVRVSLYVEPVAGEGEILILPSPEGGLARNVSVTLPKDQALKLSKEPLIFSFNSMIPI</sequence>
<dbReference type="PANTHER" id="PTHR31642:SF26">
    <property type="entry name" value="HXXXD-TYPE ACYL-TRANSFERASE FAMILY PROTEIN"/>
    <property type="match status" value="1"/>
</dbReference>
<dbReference type="OrthoDB" id="671439at2759"/>
<evidence type="ECO:0000313" key="2">
    <source>
        <dbReference type="EMBL" id="ERM97081.1"/>
    </source>
</evidence>
<proteinExistence type="inferred from homology"/>
<evidence type="ECO:0000256" key="1">
    <source>
        <dbReference type="ARBA" id="ARBA00009861"/>
    </source>
</evidence>